<evidence type="ECO:0000256" key="1">
    <source>
        <dbReference type="SAM" id="MobiDB-lite"/>
    </source>
</evidence>
<comment type="caution">
    <text evidence="2">The sequence shown here is derived from an EMBL/GenBank/DDBJ whole genome shotgun (WGS) entry which is preliminary data.</text>
</comment>
<feature type="compositionally biased region" description="Basic and acidic residues" evidence="1">
    <location>
        <begin position="317"/>
        <end position="328"/>
    </location>
</feature>
<gene>
    <name evidence="2" type="ORF">FE257_007276</name>
</gene>
<dbReference type="EMBL" id="VCAU01000035">
    <property type="protein sequence ID" value="KAF9889566.1"/>
    <property type="molecule type" value="Genomic_DNA"/>
</dbReference>
<reference evidence="2" key="1">
    <citation type="journal article" date="2019" name="Beilstein J. Org. Chem.">
        <title>Nanangenines: drimane sesquiterpenoids as the dominant metabolite cohort of a novel Australian fungus, Aspergillus nanangensis.</title>
        <authorList>
            <person name="Lacey H.J."/>
            <person name="Gilchrist C.L.M."/>
            <person name="Crombie A."/>
            <person name="Kalaitzis J.A."/>
            <person name="Vuong D."/>
            <person name="Rutledge P.J."/>
            <person name="Turner P."/>
            <person name="Pitt J.I."/>
            <person name="Lacey E."/>
            <person name="Chooi Y.H."/>
            <person name="Piggott A.M."/>
        </authorList>
    </citation>
    <scope>NUCLEOTIDE SEQUENCE</scope>
    <source>
        <strain evidence="2">MST-FP2251</strain>
    </source>
</reference>
<feature type="compositionally biased region" description="Basic and acidic residues" evidence="1">
    <location>
        <begin position="32"/>
        <end position="49"/>
    </location>
</feature>
<feature type="compositionally biased region" description="Acidic residues" evidence="1">
    <location>
        <begin position="231"/>
        <end position="241"/>
    </location>
</feature>
<feature type="region of interest" description="Disordered" evidence="1">
    <location>
        <begin position="117"/>
        <end position="188"/>
    </location>
</feature>
<feature type="compositionally biased region" description="Low complexity" evidence="1">
    <location>
        <begin position="329"/>
        <end position="340"/>
    </location>
</feature>
<dbReference type="AlphaFoldDB" id="A0AAD4CN60"/>
<feature type="region of interest" description="Disordered" evidence="1">
    <location>
        <begin position="220"/>
        <end position="368"/>
    </location>
</feature>
<sequence>MPRTLPWLINSANNGSSSNNSTPKRRTPKPTASRDKDEETPRARKRDFFRSSPTPPSSPIHRCPSEEYLIPGIDKDDVYMMVEDEFYAVAQTFTQHLHYAEYVKGKREAKLQNAAAIRNIARPTDGTTPTSAETKRKDTAAVLSERQSSGLEQMQGTISRPSVDSEEENDDDEEEDEDSFAGTSLQGLMISPRKRSLIGMQGVKSTTRAAAGFLRASGTTRDKERLMGEETVSEDEDDDLDGTPTATVAGDGRRQAAEARMRSTGSPVARMPAPSPRDRIQVQSTTAREKQNRELPAQSKKRRLVFDDEFDPLPELGRQDFEVQDTRSRSASVSVAASGSSRDKTRTRGSNEGSKKSSRLNEVPTFLL</sequence>
<evidence type="ECO:0000313" key="3">
    <source>
        <dbReference type="Proteomes" id="UP001194746"/>
    </source>
</evidence>
<feature type="compositionally biased region" description="Basic and acidic residues" evidence="1">
    <location>
        <begin position="251"/>
        <end position="261"/>
    </location>
</feature>
<protein>
    <submittedName>
        <fullName evidence="2">Uncharacterized protein</fullName>
    </submittedName>
</protein>
<feature type="compositionally biased region" description="Polar residues" evidence="1">
    <location>
        <begin position="145"/>
        <end position="162"/>
    </location>
</feature>
<feature type="compositionally biased region" description="Acidic residues" evidence="1">
    <location>
        <begin position="164"/>
        <end position="179"/>
    </location>
</feature>
<feature type="compositionally biased region" description="Low complexity" evidence="1">
    <location>
        <begin position="10"/>
        <end position="21"/>
    </location>
</feature>
<accession>A0AAD4CN60</accession>
<feature type="region of interest" description="Disordered" evidence="1">
    <location>
        <begin position="1"/>
        <end position="65"/>
    </location>
</feature>
<proteinExistence type="predicted"/>
<keyword evidence="3" id="KW-1185">Reference proteome</keyword>
<name>A0AAD4CN60_ASPNN</name>
<reference evidence="2" key="2">
    <citation type="submission" date="2020-02" db="EMBL/GenBank/DDBJ databases">
        <authorList>
            <person name="Gilchrist C.L.M."/>
            <person name="Chooi Y.-H."/>
        </authorList>
    </citation>
    <scope>NUCLEOTIDE SEQUENCE</scope>
    <source>
        <strain evidence="2">MST-FP2251</strain>
    </source>
</reference>
<organism evidence="2 3">
    <name type="scientific">Aspergillus nanangensis</name>
    <dbReference type="NCBI Taxonomy" id="2582783"/>
    <lineage>
        <taxon>Eukaryota</taxon>
        <taxon>Fungi</taxon>
        <taxon>Dikarya</taxon>
        <taxon>Ascomycota</taxon>
        <taxon>Pezizomycotina</taxon>
        <taxon>Eurotiomycetes</taxon>
        <taxon>Eurotiomycetidae</taxon>
        <taxon>Eurotiales</taxon>
        <taxon>Aspergillaceae</taxon>
        <taxon>Aspergillus</taxon>
        <taxon>Aspergillus subgen. Circumdati</taxon>
    </lineage>
</organism>
<evidence type="ECO:0000313" key="2">
    <source>
        <dbReference type="EMBL" id="KAF9889566.1"/>
    </source>
</evidence>
<dbReference type="Proteomes" id="UP001194746">
    <property type="component" value="Unassembled WGS sequence"/>
</dbReference>